<keyword evidence="4" id="KW-0408">Iron</keyword>
<evidence type="ECO:0000259" key="8">
    <source>
        <dbReference type="PROSITE" id="PS50983"/>
    </source>
</evidence>
<dbReference type="PANTHER" id="PTHR30532:SF1">
    <property type="entry name" value="IRON(3+)-HYDROXAMATE-BINDING PROTEIN FHUD"/>
    <property type="match status" value="1"/>
</dbReference>
<keyword evidence="4" id="KW-0410">Iron transport</keyword>
<evidence type="ECO:0000256" key="5">
    <source>
        <dbReference type="ARBA" id="ARBA00022729"/>
    </source>
</evidence>
<comment type="caution">
    <text evidence="9">The sequence shown here is derived from an EMBL/GenBank/DDBJ whole genome shotgun (WGS) entry which is preliminary data.</text>
</comment>
<keyword evidence="10" id="KW-1185">Reference proteome</keyword>
<evidence type="ECO:0000256" key="6">
    <source>
        <dbReference type="SAM" id="Coils"/>
    </source>
</evidence>
<feature type="domain" description="Fe/B12 periplasmic-binding" evidence="8">
    <location>
        <begin position="62"/>
        <end position="323"/>
    </location>
</feature>
<dbReference type="PROSITE" id="PS50983">
    <property type="entry name" value="FE_B12_PBP"/>
    <property type="match status" value="1"/>
</dbReference>
<evidence type="ECO:0000256" key="7">
    <source>
        <dbReference type="SAM" id="SignalP"/>
    </source>
</evidence>
<keyword evidence="6" id="KW-0175">Coiled coil</keyword>
<comment type="subcellular location">
    <subcellularLocation>
        <location evidence="1">Cell envelope</location>
    </subcellularLocation>
</comment>
<evidence type="ECO:0000256" key="1">
    <source>
        <dbReference type="ARBA" id="ARBA00004196"/>
    </source>
</evidence>
<proteinExistence type="inferred from homology"/>
<dbReference type="GO" id="GO:1901678">
    <property type="term" value="P:iron coordination entity transport"/>
    <property type="evidence" value="ECO:0007669"/>
    <property type="project" value="UniProtKB-ARBA"/>
</dbReference>
<gene>
    <name evidence="9" type="ORF">C9I94_07210</name>
</gene>
<feature type="signal peptide" evidence="7">
    <location>
        <begin position="1"/>
        <end position="41"/>
    </location>
</feature>
<dbReference type="InterPro" id="IPR002491">
    <property type="entry name" value="ABC_transptr_periplasmic_BD"/>
</dbReference>
<dbReference type="Pfam" id="PF01497">
    <property type="entry name" value="Peripla_BP_2"/>
    <property type="match status" value="1"/>
</dbReference>
<evidence type="ECO:0000256" key="4">
    <source>
        <dbReference type="ARBA" id="ARBA00022496"/>
    </source>
</evidence>
<keyword evidence="4" id="KW-0406">Ion transport</keyword>
<evidence type="ECO:0000256" key="3">
    <source>
        <dbReference type="ARBA" id="ARBA00022448"/>
    </source>
</evidence>
<dbReference type="PRINTS" id="PR01715">
    <property type="entry name" value="FERRIBNDNGPP"/>
</dbReference>
<reference evidence="9 10" key="1">
    <citation type="submission" date="2018-01" db="EMBL/GenBank/DDBJ databases">
        <title>Whole genome sequencing of Histamine producing bacteria.</title>
        <authorList>
            <person name="Butler K."/>
        </authorList>
    </citation>
    <scope>NUCLEOTIDE SEQUENCE [LARGE SCALE GENOMIC DNA]</scope>
    <source>
        <strain evidence="9 10">DSM 24669</strain>
    </source>
</reference>
<organism evidence="9 10">
    <name type="scientific">Photobacterium swingsii</name>
    <dbReference type="NCBI Taxonomy" id="680026"/>
    <lineage>
        <taxon>Bacteria</taxon>
        <taxon>Pseudomonadati</taxon>
        <taxon>Pseudomonadota</taxon>
        <taxon>Gammaproteobacteria</taxon>
        <taxon>Vibrionales</taxon>
        <taxon>Vibrionaceae</taxon>
        <taxon>Photobacterium</taxon>
    </lineage>
</organism>
<protein>
    <submittedName>
        <fullName evidence="9">Iron-siderophore ABC transporter substrate-binding protein</fullName>
    </submittedName>
</protein>
<dbReference type="Gene3D" id="3.40.50.1980">
    <property type="entry name" value="Nitrogenase molybdenum iron protein domain"/>
    <property type="match status" value="2"/>
</dbReference>
<dbReference type="OrthoDB" id="6160519at2"/>
<dbReference type="PANTHER" id="PTHR30532">
    <property type="entry name" value="IRON III DICITRATE-BINDING PERIPLASMIC PROTEIN"/>
    <property type="match status" value="1"/>
</dbReference>
<sequence length="326" mass="36338">MLIQTQSRPNMNRSFNYFKSTALVAFMASVLIGLVPTQAIADNKITVTDSRGTHQIAAHPSRIVALNWDITEQLIELGVTPIAMPDKAGYEQWVVKPQLPTSIEDIGTRVEPNYEKIARLKPDMIIVASPQRDLIPQLERIAPVMFYQTYSASHSNAQAAIDNYRLLAQLVNKTDYAEQQLQRMENRLSELKAALNHAYNNQVPKVTTLRFASKTAAFVYGDNSISQFALSKLGIEPAMPLASTQWGVTQKRISDLHTIGSGTVLYFLPLEQEAQLKQSVMWQAMPFIRQHRVNSVAATWSYGGALSILYMAEALTESLIEIAPTS</sequence>
<evidence type="ECO:0000256" key="2">
    <source>
        <dbReference type="ARBA" id="ARBA00008814"/>
    </source>
</evidence>
<dbReference type="Proteomes" id="UP000240481">
    <property type="component" value="Unassembled WGS sequence"/>
</dbReference>
<dbReference type="EMBL" id="PYLZ01000003">
    <property type="protein sequence ID" value="PSW25433.1"/>
    <property type="molecule type" value="Genomic_DNA"/>
</dbReference>
<dbReference type="GO" id="GO:0030288">
    <property type="term" value="C:outer membrane-bounded periplasmic space"/>
    <property type="evidence" value="ECO:0007669"/>
    <property type="project" value="TreeGrafter"/>
</dbReference>
<dbReference type="AlphaFoldDB" id="A0A2T3P9B0"/>
<dbReference type="CDD" id="cd01146">
    <property type="entry name" value="FhuD"/>
    <property type="match status" value="1"/>
</dbReference>
<keyword evidence="3" id="KW-0813">Transport</keyword>
<dbReference type="STRING" id="680026.AB733_03295"/>
<keyword evidence="5 7" id="KW-0732">Signal</keyword>
<evidence type="ECO:0000313" key="9">
    <source>
        <dbReference type="EMBL" id="PSW25433.1"/>
    </source>
</evidence>
<name>A0A2T3P9B0_9GAMM</name>
<feature type="coiled-coil region" evidence="6">
    <location>
        <begin position="167"/>
        <end position="201"/>
    </location>
</feature>
<evidence type="ECO:0000313" key="10">
    <source>
        <dbReference type="Proteomes" id="UP000240481"/>
    </source>
</evidence>
<feature type="chain" id="PRO_5015641539" evidence="7">
    <location>
        <begin position="42"/>
        <end position="326"/>
    </location>
</feature>
<accession>A0A2T3P9B0</accession>
<comment type="similarity">
    <text evidence="2">Belongs to the bacterial solute-binding protein 8 family.</text>
</comment>
<dbReference type="SUPFAM" id="SSF53807">
    <property type="entry name" value="Helical backbone' metal receptor"/>
    <property type="match status" value="1"/>
</dbReference>
<dbReference type="InterPro" id="IPR051313">
    <property type="entry name" value="Bact_iron-sidero_bind"/>
</dbReference>